<dbReference type="RefSeq" id="WP_025078002.1">
    <property type="nucleotide sequence ID" value="NZ_BAKO01000007.1"/>
</dbReference>
<dbReference type="InterPro" id="IPR025935">
    <property type="entry name" value="AbiH"/>
</dbReference>
<protein>
    <recommendedName>
        <fullName evidence="3">Bacteriophage abortive infection AbiH</fullName>
    </recommendedName>
</protein>
<evidence type="ECO:0008006" key="3">
    <source>
        <dbReference type="Google" id="ProtNLM"/>
    </source>
</evidence>
<reference evidence="1 2" key="1">
    <citation type="submission" date="2015-07" db="EMBL/GenBank/DDBJ databases">
        <authorList>
            <person name="Noorani M."/>
        </authorList>
    </citation>
    <scope>NUCLEOTIDE SEQUENCE [LARGE SCALE GENOMIC DNA]</scope>
    <source>
        <strain evidence="1 2">W1435</strain>
    </source>
</reference>
<name>A0A0K1NH39_9BACT</name>
<accession>A0A0K1NH39</accession>
<proteinExistence type="predicted"/>
<organism evidence="1 2">
    <name type="scientific">Prevotella fusca JCM 17724</name>
    <dbReference type="NCBI Taxonomy" id="1236517"/>
    <lineage>
        <taxon>Bacteria</taxon>
        <taxon>Pseudomonadati</taxon>
        <taxon>Bacteroidota</taxon>
        <taxon>Bacteroidia</taxon>
        <taxon>Bacteroidales</taxon>
        <taxon>Prevotellaceae</taxon>
        <taxon>Prevotella</taxon>
    </lineage>
</organism>
<dbReference type="Pfam" id="PF14253">
    <property type="entry name" value="AbiH"/>
    <property type="match status" value="1"/>
</dbReference>
<evidence type="ECO:0000313" key="1">
    <source>
        <dbReference type="EMBL" id="AKU68417.1"/>
    </source>
</evidence>
<dbReference type="Proteomes" id="UP000060345">
    <property type="component" value="Chromosome 1"/>
</dbReference>
<gene>
    <name evidence="1" type="ORF">ADJ77_00655</name>
</gene>
<dbReference type="EMBL" id="CP012074">
    <property type="protein sequence ID" value="AKU68417.1"/>
    <property type="molecule type" value="Genomic_DNA"/>
</dbReference>
<dbReference type="KEGG" id="pfus:ADJ77_00655"/>
<dbReference type="STRING" id="1236517.ADJ77_00655"/>
<sequence>MTNCVYIFGNGLDLRMGMPTSYPDFLKYYEGIKTSDYTVASIKQSFLSKVKIEKGQEWKDLEIALGLFTKDVFDVESFKDFYRDISSALKEYLTLAEENLPNLSPDDEIKFWEDLMFPEDYLHVKSRKKVFDIYSNKDKVTANIINFNYTNTLEHLLSSKKDAFNGYGDSSRSSHFWVRDIKHVHGKLNESDLLFGVNDLSQIENEDFCMDENFQDLIIKPKGNEELGTGVDTECASLISEADIFYIYGTSLGPTDKLWWDCILRRFMNSNAILLYFHYTSQKVKTDLLERDYIGIERDLRKLVMERIGIEGDIKSFRNRIFVARNADIFPIYPKRVIIV</sequence>
<dbReference type="AlphaFoldDB" id="A0A0K1NH39"/>
<evidence type="ECO:0000313" key="2">
    <source>
        <dbReference type="Proteomes" id="UP000060345"/>
    </source>
</evidence>